<evidence type="ECO:0000313" key="5">
    <source>
        <dbReference type="Proteomes" id="UP000031843"/>
    </source>
</evidence>
<keyword evidence="1" id="KW-0378">Hydrolase</keyword>
<evidence type="ECO:0000256" key="2">
    <source>
        <dbReference type="SAM" id="MobiDB-lite"/>
    </source>
</evidence>
<evidence type="ECO:0000256" key="1">
    <source>
        <dbReference type="ARBA" id="ARBA00022801"/>
    </source>
</evidence>
<keyword evidence="5" id="KW-1185">Reference proteome</keyword>
<evidence type="ECO:0000259" key="3">
    <source>
        <dbReference type="Pfam" id="PF07859"/>
    </source>
</evidence>
<dbReference type="KEGG" id="cbw:RR42_s1433"/>
<dbReference type="InterPro" id="IPR050300">
    <property type="entry name" value="GDXG_lipolytic_enzyme"/>
</dbReference>
<dbReference type="InterPro" id="IPR029058">
    <property type="entry name" value="AB_hydrolase_fold"/>
</dbReference>
<dbReference type="InterPro" id="IPR013094">
    <property type="entry name" value="AB_hydrolase_3"/>
</dbReference>
<gene>
    <name evidence="4" type="ORF">RR42_s1433</name>
</gene>
<dbReference type="GO" id="GO:0016787">
    <property type="term" value="F:hydrolase activity"/>
    <property type="evidence" value="ECO:0007669"/>
    <property type="project" value="UniProtKB-KW"/>
</dbReference>
<dbReference type="AlphaFoldDB" id="A0A0C4YR17"/>
<dbReference type="PANTHER" id="PTHR48081">
    <property type="entry name" value="AB HYDROLASE SUPERFAMILY PROTEIN C4A8.06C"/>
    <property type="match status" value="1"/>
</dbReference>
<sequence>MTDMSPSQSKAAAAALAAELAEGRVTEHEVESCGRTITVRLNYPPGYPEGKAAPLLPWLIYLHAGGFVDGSLEKSQRLARSLAVTVPAVVVTPAYSLAPDFPFPAAPEDVFHTAEWVLRHARRLKVDKLRFALVGEEAGGNLAIALSQMLRDRGLPEPRAQWLIRPVTDPCLQHASCSVGQGGRSVPLEMLQRLAGYYRDYLPTPAASVHPYAAPALASRLAGLPPTFVQVAEEDALRAEGEAFVSRLCTASVPAQVQIMPGACGAGVEVSHDRCQVWINEGARYLQGHLAGDDDASPKAERQTGASPPG</sequence>
<evidence type="ECO:0000313" key="4">
    <source>
        <dbReference type="EMBL" id="AJG23021.1"/>
    </source>
</evidence>
<reference evidence="4 5" key="1">
    <citation type="journal article" date="2015" name="Genome Announc.">
        <title>Complete Genome Sequence of Cupriavidus basilensis 4G11, Isolated from the Oak Ridge Field Research Center Site.</title>
        <authorList>
            <person name="Ray J."/>
            <person name="Waters R.J."/>
            <person name="Skerker J.M."/>
            <person name="Kuehl J.V."/>
            <person name="Price M.N."/>
            <person name="Huang J."/>
            <person name="Chakraborty R."/>
            <person name="Arkin A.P."/>
            <person name="Deutschbauer A."/>
        </authorList>
    </citation>
    <scope>NUCLEOTIDE SEQUENCE [LARGE SCALE GENOMIC DNA]</scope>
    <source>
        <strain evidence="4">4G11</strain>
    </source>
</reference>
<feature type="region of interest" description="Disordered" evidence="2">
    <location>
        <begin position="289"/>
        <end position="310"/>
    </location>
</feature>
<protein>
    <submittedName>
        <fullName evidence="4">Esterase/lipase</fullName>
    </submittedName>
</protein>
<name>A0A0C4YR17_9BURK</name>
<feature type="domain" description="Alpha/beta hydrolase fold-3" evidence="3">
    <location>
        <begin position="59"/>
        <end position="263"/>
    </location>
</feature>
<dbReference type="PANTHER" id="PTHR48081:SF8">
    <property type="entry name" value="ALPHA_BETA HYDROLASE FOLD-3 DOMAIN-CONTAINING PROTEIN-RELATED"/>
    <property type="match status" value="1"/>
</dbReference>
<dbReference type="STRING" id="68895.RR42_s1433"/>
<dbReference type="Proteomes" id="UP000031843">
    <property type="component" value="Chromosome secondary"/>
</dbReference>
<dbReference type="Pfam" id="PF07859">
    <property type="entry name" value="Abhydrolase_3"/>
    <property type="match status" value="1"/>
</dbReference>
<organism evidence="4 5">
    <name type="scientific">Cupriavidus basilensis</name>
    <dbReference type="NCBI Taxonomy" id="68895"/>
    <lineage>
        <taxon>Bacteria</taxon>
        <taxon>Pseudomonadati</taxon>
        <taxon>Pseudomonadota</taxon>
        <taxon>Betaproteobacteria</taxon>
        <taxon>Burkholderiales</taxon>
        <taxon>Burkholderiaceae</taxon>
        <taxon>Cupriavidus</taxon>
    </lineage>
</organism>
<dbReference type="EMBL" id="CP010537">
    <property type="protein sequence ID" value="AJG23021.1"/>
    <property type="molecule type" value="Genomic_DNA"/>
</dbReference>
<dbReference type="SUPFAM" id="SSF53474">
    <property type="entry name" value="alpha/beta-Hydrolases"/>
    <property type="match status" value="1"/>
</dbReference>
<accession>A0A0C4YR17</accession>
<dbReference type="Gene3D" id="3.40.50.1820">
    <property type="entry name" value="alpha/beta hydrolase"/>
    <property type="match status" value="1"/>
</dbReference>
<proteinExistence type="predicted"/>